<evidence type="ECO:0000313" key="2">
    <source>
        <dbReference type="Proteomes" id="UP001381693"/>
    </source>
</evidence>
<sequence>MEEILAKSPLVPDIMLPAWDKALYLLEGEKYGLCLTLLFPLLECSLRCLYAQVNNMFERVITAENSSYYTTIDEILQLYLENDNACSKSRLSKCHENEDDEHLANASSQSELLFKSEKSRLKTSGRAYLTFNLVPFYIGRHINEMLHDMLNYVNGPRIRDRLSHGEVDVFDVPKWMTHSMMYVSCLLLCLGNWKKKREIYTEKQYLLQKRCLTNISTSLEANDHPVSQFCPEMVSAMNNTENAELYDAKFLNYLNIINLSSDATTFINKAKKYIRNYRCAYHPSALLLGKLISCLHKLKKWTSWDRTCSDDLSYTHWENISFMKLPEILTYCCDAPYHKVILLNDIQEFIHSVECTSCDVLYKPKCELELLSLLSRILHNTELALTNIKENLTLKYFQYKSNKLRSRQRETYTRQLNSVPVIVLNLYISCQCVYSVFISVNHILQSDAPTLSRLLKVFKQILKQIENTVSQTSAKCNRWDEAFISSENNIQYITNIFGKRNEDICP</sequence>
<dbReference type="AlphaFoldDB" id="A0AAN8WKF2"/>
<reference evidence="1 2" key="1">
    <citation type="submission" date="2023-11" db="EMBL/GenBank/DDBJ databases">
        <title>Halocaridina rubra genome assembly.</title>
        <authorList>
            <person name="Smith C."/>
        </authorList>
    </citation>
    <scope>NUCLEOTIDE SEQUENCE [LARGE SCALE GENOMIC DNA]</scope>
    <source>
        <strain evidence="1">EP-1</strain>
        <tissue evidence="1">Whole</tissue>
    </source>
</reference>
<proteinExistence type="predicted"/>
<dbReference type="PANTHER" id="PTHR31701">
    <property type="entry name" value="ENDOPLASMIC RETICULUM MEMBRANE-ASSOCIATED RNA DEGRADATION PROTEIN"/>
    <property type="match status" value="1"/>
</dbReference>
<accession>A0AAN8WKF2</accession>
<dbReference type="EMBL" id="JAXCGZ010019073">
    <property type="protein sequence ID" value="KAK7066662.1"/>
    <property type="molecule type" value="Genomic_DNA"/>
</dbReference>
<gene>
    <name evidence="1" type="ORF">SK128_017783</name>
</gene>
<protein>
    <submittedName>
        <fullName evidence="1">Uncharacterized protein</fullName>
    </submittedName>
</protein>
<organism evidence="1 2">
    <name type="scientific">Halocaridina rubra</name>
    <name type="common">Hawaiian red shrimp</name>
    <dbReference type="NCBI Taxonomy" id="373956"/>
    <lineage>
        <taxon>Eukaryota</taxon>
        <taxon>Metazoa</taxon>
        <taxon>Ecdysozoa</taxon>
        <taxon>Arthropoda</taxon>
        <taxon>Crustacea</taxon>
        <taxon>Multicrustacea</taxon>
        <taxon>Malacostraca</taxon>
        <taxon>Eumalacostraca</taxon>
        <taxon>Eucarida</taxon>
        <taxon>Decapoda</taxon>
        <taxon>Pleocyemata</taxon>
        <taxon>Caridea</taxon>
        <taxon>Atyoidea</taxon>
        <taxon>Atyidae</taxon>
        <taxon>Halocaridina</taxon>
    </lineage>
</organism>
<name>A0AAN8WKF2_HALRR</name>
<evidence type="ECO:0000313" key="1">
    <source>
        <dbReference type="EMBL" id="KAK7066662.1"/>
    </source>
</evidence>
<keyword evidence="2" id="KW-1185">Reference proteome</keyword>
<dbReference type="PANTHER" id="PTHR31701:SF2">
    <property type="entry name" value="ENDOPLASMIC RETICULUM MEMBRANE-ASSOCIATED RNA DEGRADATION PROTEIN"/>
    <property type="match status" value="1"/>
</dbReference>
<comment type="caution">
    <text evidence="1">The sequence shown here is derived from an EMBL/GenBank/DDBJ whole genome shotgun (WGS) entry which is preliminary data.</text>
</comment>
<dbReference type="Proteomes" id="UP001381693">
    <property type="component" value="Unassembled WGS sequence"/>
</dbReference>
<dbReference type="InterPro" id="IPR039635">
    <property type="entry name" value="ERMARD"/>
</dbReference>